<name>A0ACD4NLV0_9HYPH</name>
<evidence type="ECO:0000313" key="1">
    <source>
        <dbReference type="EMBL" id="WAJ27646.1"/>
    </source>
</evidence>
<protein>
    <submittedName>
        <fullName evidence="1">Galactose mutarotase</fullName>
    </submittedName>
</protein>
<evidence type="ECO:0000313" key="2">
    <source>
        <dbReference type="Proteomes" id="UP001163223"/>
    </source>
</evidence>
<dbReference type="EMBL" id="CP113520">
    <property type="protein sequence ID" value="WAJ27646.1"/>
    <property type="molecule type" value="Genomic_DNA"/>
</dbReference>
<gene>
    <name evidence="1" type="ORF">OXU80_22830</name>
</gene>
<organism evidence="1 2">
    <name type="scientific">Antarcticirhabdus aurantiaca</name>
    <dbReference type="NCBI Taxonomy" id="2606717"/>
    <lineage>
        <taxon>Bacteria</taxon>
        <taxon>Pseudomonadati</taxon>
        <taxon>Pseudomonadota</taxon>
        <taxon>Alphaproteobacteria</taxon>
        <taxon>Hyphomicrobiales</taxon>
        <taxon>Aurantimonadaceae</taxon>
        <taxon>Antarcticirhabdus</taxon>
    </lineage>
</organism>
<proteinExistence type="predicted"/>
<dbReference type="Proteomes" id="UP001163223">
    <property type="component" value="Chromosome"/>
</dbReference>
<reference evidence="1" key="1">
    <citation type="submission" date="2022-11" db="EMBL/GenBank/DDBJ databases">
        <title>beta-Carotene-producing bacterium, Jeongeuplla avenae sp. nov., alleviates the salt stress of Arabidopsis seedlings.</title>
        <authorList>
            <person name="Jiang L."/>
            <person name="Lee J."/>
        </authorList>
    </citation>
    <scope>NUCLEOTIDE SEQUENCE</scope>
    <source>
        <strain evidence="1">DY_R2A_6</strain>
    </source>
</reference>
<keyword evidence="2" id="KW-1185">Reference proteome</keyword>
<sequence>MSAAPANLTREPFGTAPDGRAVERVTLHGADGFAVSLISYGAAVQRLLVPDSEGRLADVVLGHDDLSGYIESRDFFGATIGRVANRIAGGRFMLNGRTIRVEPNDGPNALHGGGVGFDRYVWDIAETEEGASPAVTFRRRSPDGEEGFPGNLDVAVTYRVSDGFDLEIEFTAETDMPTVVNLTNHSFFNLGGGENLVPVYDHELRIAAEHYSPVDSRAIPKKGAPEPVEGTPFDFREAAPIGALIRFDHPQLNKPARGYDHNFVLANDARDVPAFAARVRDSRSGRVMELWTDRPGLQFYSGNFLDGSVRGKNGRAYRQADAFCLEPQDWPDAPNRPDFPSVLLDPGQTYRHRSLLRFFSAAPAASRDTRKP</sequence>
<accession>A0ACD4NLV0</accession>